<evidence type="ECO:0000256" key="3">
    <source>
        <dbReference type="ARBA" id="ARBA00022553"/>
    </source>
</evidence>
<dbReference type="PATRIC" id="fig|1156913.3.peg.5443"/>
<dbReference type="InterPro" id="IPR006162">
    <property type="entry name" value="Ppantetheine_attach_site"/>
</dbReference>
<dbReference type="SUPFAM" id="SSF52777">
    <property type="entry name" value="CoA-dependent acyltransferases"/>
    <property type="match status" value="2"/>
</dbReference>
<dbReference type="GO" id="GO:0005737">
    <property type="term" value="C:cytoplasm"/>
    <property type="evidence" value="ECO:0007669"/>
    <property type="project" value="TreeGrafter"/>
</dbReference>
<dbReference type="SMART" id="SM00823">
    <property type="entry name" value="PKS_PP"/>
    <property type="match status" value="1"/>
</dbReference>
<comment type="cofactor">
    <cofactor evidence="1">
        <name>pantetheine 4'-phosphate</name>
        <dbReference type="ChEBI" id="CHEBI:47942"/>
    </cofactor>
</comment>
<dbReference type="GO" id="GO:0044550">
    <property type="term" value="P:secondary metabolite biosynthetic process"/>
    <property type="evidence" value="ECO:0007669"/>
    <property type="project" value="TreeGrafter"/>
</dbReference>
<gene>
    <name evidence="6" type="ORF">AORI_5346</name>
</gene>
<name>R4SX89_9PSEU</name>
<dbReference type="PANTHER" id="PTHR45527">
    <property type="entry name" value="NONRIBOSOMAL PEPTIDE SYNTHETASE"/>
    <property type="match status" value="1"/>
</dbReference>
<evidence type="ECO:0000256" key="2">
    <source>
        <dbReference type="ARBA" id="ARBA00022450"/>
    </source>
</evidence>
<sequence length="584" mass="64057">MSEVRTTIAELSMRNRAALLAELRGRDRPVRRGLDSAPATFQQRALWFLDRLSPTSTAYNMPVHLRLTGPLDVTALRRAFAAVVRRHDALRTRLTERDGQPQLEVIPDVPHGLRTAEAPDTATALEQAAQLGARPIDLTSAPLWRAKLWRIGPAEHVCTFAGHHAILDGTSLAILWRDLADHYRAEVDVNEAGGPRPVPPITYADFAAWQHDRVTSSAWRRSRRYWLENLHDLPTLALPTDRPRPSAPTGAGGIRTAPVPPETAAAVLRLARTEGTTPFTVHLAAFWLHLGRHANQDDIAVGTATEGRPVAEVAEVLGYFASMVVLRGDLGGTPTFRELVSRAAATTRQALAHADLPWELLVDAVAPDRDLGRSPLFQVGFGAAEQLAPPSFGEVHAEEVHQDLGTARFDLNWTVTLGSSGEVVVEYSTDLYHPATVDTMIESYLELLRSRLSEPDVPTSVTVTKAAEIRVVDDEDDYVAPECPTEHELTEEFAQVLARSGVGTRTNFFRAGGSSLQAAQLIAAIRERFAVELTVLEFFRTPTIGGLAVRIDRRRAARLDDGALVDLIETLSDDEVERLLTVVD</sequence>
<dbReference type="PROSITE" id="PS50075">
    <property type="entry name" value="CARRIER"/>
    <property type="match status" value="1"/>
</dbReference>
<evidence type="ECO:0000313" key="6">
    <source>
        <dbReference type="EMBL" id="AGM07929.1"/>
    </source>
</evidence>
<evidence type="ECO:0000256" key="4">
    <source>
        <dbReference type="SAM" id="MobiDB-lite"/>
    </source>
</evidence>
<keyword evidence="3" id="KW-0597">Phosphoprotein</keyword>
<organism evidence="6 7">
    <name type="scientific">Amycolatopsis keratiniphila</name>
    <dbReference type="NCBI Taxonomy" id="129921"/>
    <lineage>
        <taxon>Bacteria</taxon>
        <taxon>Bacillati</taxon>
        <taxon>Actinomycetota</taxon>
        <taxon>Actinomycetes</taxon>
        <taxon>Pseudonocardiales</taxon>
        <taxon>Pseudonocardiaceae</taxon>
        <taxon>Amycolatopsis</taxon>
        <taxon>Amycolatopsis japonica group</taxon>
    </lineage>
</organism>
<dbReference type="Proteomes" id="UP000013968">
    <property type="component" value="Chromosome"/>
</dbReference>
<dbReference type="CDD" id="cd19531">
    <property type="entry name" value="LCL_NRPS-like"/>
    <property type="match status" value="1"/>
</dbReference>
<keyword evidence="7" id="KW-1185">Reference proteome</keyword>
<accession>R4SX89</accession>
<dbReference type="SUPFAM" id="SSF47336">
    <property type="entry name" value="ACP-like"/>
    <property type="match status" value="1"/>
</dbReference>
<evidence type="ECO:0000256" key="1">
    <source>
        <dbReference type="ARBA" id="ARBA00001957"/>
    </source>
</evidence>
<dbReference type="Gene3D" id="3.40.50.1820">
    <property type="entry name" value="alpha/beta hydrolase"/>
    <property type="match status" value="1"/>
</dbReference>
<dbReference type="InterPro" id="IPR009081">
    <property type="entry name" value="PP-bd_ACP"/>
</dbReference>
<dbReference type="Gene3D" id="3.30.559.30">
    <property type="entry name" value="Nonribosomal peptide synthetase, condensation domain"/>
    <property type="match status" value="1"/>
</dbReference>
<dbReference type="EMBL" id="CP003410">
    <property type="protein sequence ID" value="AGM07929.1"/>
    <property type="molecule type" value="Genomic_DNA"/>
</dbReference>
<dbReference type="InterPro" id="IPR036736">
    <property type="entry name" value="ACP-like_sf"/>
</dbReference>
<evidence type="ECO:0000259" key="5">
    <source>
        <dbReference type="PROSITE" id="PS50075"/>
    </source>
</evidence>
<feature type="region of interest" description="Disordered" evidence="4">
    <location>
        <begin position="237"/>
        <end position="258"/>
    </location>
</feature>
<dbReference type="Gene3D" id="3.30.559.10">
    <property type="entry name" value="Chloramphenicol acetyltransferase-like domain"/>
    <property type="match status" value="1"/>
</dbReference>
<keyword evidence="2" id="KW-0596">Phosphopantetheine</keyword>
<dbReference type="PROSITE" id="PS00012">
    <property type="entry name" value="PHOSPHOPANTETHEINE"/>
    <property type="match status" value="1"/>
</dbReference>
<feature type="domain" description="Carrier" evidence="5">
    <location>
        <begin position="480"/>
        <end position="555"/>
    </location>
</feature>
<dbReference type="GO" id="GO:0043041">
    <property type="term" value="P:amino acid activation for nonribosomal peptide biosynthetic process"/>
    <property type="evidence" value="ECO:0007669"/>
    <property type="project" value="TreeGrafter"/>
</dbReference>
<dbReference type="HOGENOM" id="CLU_000022_2_9_11"/>
<dbReference type="GO" id="GO:0003824">
    <property type="term" value="F:catalytic activity"/>
    <property type="evidence" value="ECO:0007669"/>
    <property type="project" value="InterPro"/>
</dbReference>
<dbReference type="AlphaFoldDB" id="R4SX89"/>
<dbReference type="RefSeq" id="WP_016335670.1">
    <property type="nucleotide sequence ID" value="NC_021252.1"/>
</dbReference>
<reference evidence="6 7" key="1">
    <citation type="journal article" date="2013" name="BMC Genomics">
        <title>ContigScape: a Cytoscape plugin facilitating microbial genome gap closing.</title>
        <authorList>
            <person name="Tang B."/>
            <person name="Wang Q."/>
            <person name="Yang M."/>
            <person name="Xie F."/>
            <person name="Zhu Y."/>
            <person name="Zhuo Y."/>
            <person name="Wang S."/>
            <person name="Gao H."/>
            <person name="Ding X."/>
            <person name="Zhang L."/>
            <person name="Zhao G."/>
            <person name="Zheng H."/>
        </authorList>
    </citation>
    <scope>NUCLEOTIDE SEQUENCE [LARGE SCALE GENOMIC DNA]</scope>
    <source>
        <strain evidence="6 7">HCCB10007</strain>
    </source>
</reference>
<evidence type="ECO:0000313" key="7">
    <source>
        <dbReference type="Proteomes" id="UP000013968"/>
    </source>
</evidence>
<dbReference type="InterPro" id="IPR029058">
    <property type="entry name" value="AB_hydrolase_fold"/>
</dbReference>
<dbReference type="GO" id="GO:0008610">
    <property type="term" value="P:lipid biosynthetic process"/>
    <property type="evidence" value="ECO:0007669"/>
    <property type="project" value="UniProtKB-ARBA"/>
</dbReference>
<proteinExistence type="predicted"/>
<dbReference type="KEGG" id="aoi:AORI_5346"/>
<dbReference type="InterPro" id="IPR001242">
    <property type="entry name" value="Condensation_dom"/>
</dbReference>
<dbReference type="Pfam" id="PF00550">
    <property type="entry name" value="PP-binding"/>
    <property type="match status" value="1"/>
</dbReference>
<dbReference type="GO" id="GO:0031177">
    <property type="term" value="F:phosphopantetheine binding"/>
    <property type="evidence" value="ECO:0007669"/>
    <property type="project" value="InterPro"/>
</dbReference>
<dbReference type="InterPro" id="IPR020806">
    <property type="entry name" value="PKS_PP-bd"/>
</dbReference>
<dbReference type="InterPro" id="IPR023213">
    <property type="entry name" value="CAT-like_dom_sf"/>
</dbReference>
<protein>
    <submittedName>
        <fullName evidence="6">N-(5-amino-5-carboxypentanoyl)-L-cysteinyl-D-valine synthase</fullName>
    </submittedName>
</protein>
<dbReference type="PANTHER" id="PTHR45527:SF1">
    <property type="entry name" value="FATTY ACID SYNTHASE"/>
    <property type="match status" value="1"/>
</dbReference>
<dbReference type="Pfam" id="PF00668">
    <property type="entry name" value="Condensation"/>
    <property type="match status" value="1"/>
</dbReference>